<evidence type="ECO:0000313" key="10">
    <source>
        <dbReference type="EMBL" id="KAG8469827.1"/>
    </source>
</evidence>
<dbReference type="Proteomes" id="UP000751190">
    <property type="component" value="Unassembled WGS sequence"/>
</dbReference>
<evidence type="ECO:0000256" key="7">
    <source>
        <dbReference type="RuleBase" id="RU000304"/>
    </source>
</evidence>
<proteinExistence type="inferred from homology"/>
<keyword evidence="5 6" id="KW-0067">ATP-binding</keyword>
<evidence type="ECO:0000256" key="2">
    <source>
        <dbReference type="ARBA" id="ARBA00022679"/>
    </source>
</evidence>
<dbReference type="PROSITE" id="PS50011">
    <property type="entry name" value="PROTEIN_KINASE_DOM"/>
    <property type="match status" value="1"/>
</dbReference>
<dbReference type="InterPro" id="IPR011009">
    <property type="entry name" value="Kinase-like_dom_sf"/>
</dbReference>
<organism evidence="10 11">
    <name type="scientific">Diacronema lutheri</name>
    <name type="common">Unicellular marine alga</name>
    <name type="synonym">Monochrysis lutheri</name>
    <dbReference type="NCBI Taxonomy" id="2081491"/>
    <lineage>
        <taxon>Eukaryota</taxon>
        <taxon>Haptista</taxon>
        <taxon>Haptophyta</taxon>
        <taxon>Pavlovophyceae</taxon>
        <taxon>Pavlovales</taxon>
        <taxon>Pavlovaceae</taxon>
        <taxon>Diacronema</taxon>
    </lineage>
</organism>
<dbReference type="Gene3D" id="1.10.510.10">
    <property type="entry name" value="Transferase(Phosphotransferase) domain 1"/>
    <property type="match status" value="1"/>
</dbReference>
<keyword evidence="1 7" id="KW-0723">Serine/threonine-protein kinase</keyword>
<comment type="caution">
    <text evidence="10">The sequence shown here is derived from an EMBL/GenBank/DDBJ whole genome shotgun (WGS) entry which is preliminary data.</text>
</comment>
<evidence type="ECO:0000256" key="8">
    <source>
        <dbReference type="SAM" id="MobiDB-lite"/>
    </source>
</evidence>
<dbReference type="OrthoDB" id="193931at2759"/>
<evidence type="ECO:0000259" key="9">
    <source>
        <dbReference type="PROSITE" id="PS50011"/>
    </source>
</evidence>
<gene>
    <name evidence="10" type="ORF">KFE25_006282</name>
</gene>
<feature type="region of interest" description="Disordered" evidence="8">
    <location>
        <begin position="1"/>
        <end position="59"/>
    </location>
</feature>
<dbReference type="PROSITE" id="PS00108">
    <property type="entry name" value="PROTEIN_KINASE_ST"/>
    <property type="match status" value="1"/>
</dbReference>
<dbReference type="InterPro" id="IPR017441">
    <property type="entry name" value="Protein_kinase_ATP_BS"/>
</dbReference>
<keyword evidence="2" id="KW-0808">Transferase</keyword>
<evidence type="ECO:0000256" key="1">
    <source>
        <dbReference type="ARBA" id="ARBA00022527"/>
    </source>
</evidence>
<dbReference type="EMBL" id="JAGTXO010000002">
    <property type="protein sequence ID" value="KAG8469827.1"/>
    <property type="molecule type" value="Genomic_DNA"/>
</dbReference>
<dbReference type="SUPFAM" id="SSF56112">
    <property type="entry name" value="Protein kinase-like (PK-like)"/>
    <property type="match status" value="1"/>
</dbReference>
<evidence type="ECO:0000313" key="11">
    <source>
        <dbReference type="Proteomes" id="UP000751190"/>
    </source>
</evidence>
<comment type="similarity">
    <text evidence="7">Belongs to the protein kinase superfamily.</text>
</comment>
<accession>A0A8J5XWB0</accession>
<dbReference type="SMART" id="SM00220">
    <property type="entry name" value="S_TKc"/>
    <property type="match status" value="1"/>
</dbReference>
<evidence type="ECO:0000256" key="4">
    <source>
        <dbReference type="ARBA" id="ARBA00022777"/>
    </source>
</evidence>
<dbReference type="AlphaFoldDB" id="A0A8J5XWB0"/>
<dbReference type="PANTHER" id="PTHR24346:SF30">
    <property type="entry name" value="MATERNAL EMBRYONIC LEUCINE ZIPPER KINASE"/>
    <property type="match status" value="1"/>
</dbReference>
<evidence type="ECO:0000256" key="5">
    <source>
        <dbReference type="ARBA" id="ARBA00022840"/>
    </source>
</evidence>
<dbReference type="InterPro" id="IPR008271">
    <property type="entry name" value="Ser/Thr_kinase_AS"/>
</dbReference>
<keyword evidence="3 6" id="KW-0547">Nucleotide-binding</keyword>
<dbReference type="PROSITE" id="PS00107">
    <property type="entry name" value="PROTEIN_KINASE_ATP"/>
    <property type="match status" value="1"/>
</dbReference>
<feature type="domain" description="Protein kinase" evidence="9">
    <location>
        <begin position="88"/>
        <end position="344"/>
    </location>
</feature>
<keyword evidence="4" id="KW-0418">Kinase</keyword>
<dbReference type="FunFam" id="1.10.510.10:FF:000571">
    <property type="entry name" value="Maternal embryonic leucine zipper kinase"/>
    <property type="match status" value="1"/>
</dbReference>
<dbReference type="GO" id="GO:0005737">
    <property type="term" value="C:cytoplasm"/>
    <property type="evidence" value="ECO:0007669"/>
    <property type="project" value="TreeGrafter"/>
</dbReference>
<feature type="binding site" evidence="6">
    <location>
        <position position="117"/>
    </location>
    <ligand>
        <name>ATP</name>
        <dbReference type="ChEBI" id="CHEBI:30616"/>
    </ligand>
</feature>
<keyword evidence="11" id="KW-1185">Reference proteome</keyword>
<dbReference type="Pfam" id="PF00069">
    <property type="entry name" value="Pkinase"/>
    <property type="match status" value="1"/>
</dbReference>
<feature type="compositionally biased region" description="Basic and acidic residues" evidence="8">
    <location>
        <begin position="41"/>
        <end position="52"/>
    </location>
</feature>
<evidence type="ECO:0000256" key="6">
    <source>
        <dbReference type="PROSITE-ProRule" id="PRU10141"/>
    </source>
</evidence>
<sequence length="431" mass="46629">MAQWFAGRFSGKKDSAALSAHAPPANDARPRPPAQGPPRTSSDDERPAEAPRRQTPQPVVLEVSPQLVALAVPPAAKLPPPLPTIDSYTMKQTLGVGAFGKVKLAEHKETGELFAIKCIQKSRVSAARQFERLQREIRILKMLRHPNVIQLHAVIEDSEDIFLVMEHVAGGDLLDFINSQGAMPEEQARDLVAQITCGLQFCHSLGVAHRDLKPENILVNEKGVVKITDFGLSNMQNAGEHLSTLCGSPYYAAPELLDGSTTQYDGTEADIWSVGVITFAILCGELPFDGQTLPDLFAKITAGAYRIPPQLSLSEDCKAILACMLVRAPNGRTKMAALRKHPWMQGAGLYAEPIAPLKRRASATVALTDKSGREITDLESSALGSSWRERNLNGGCADRPRVYRAASADGLTSRSRATTDDEGASQERGPT</sequence>
<reference evidence="10" key="1">
    <citation type="submission" date="2021-05" db="EMBL/GenBank/DDBJ databases">
        <title>The genome of the haptophyte Pavlova lutheri (Diacronema luteri, Pavlovales) - a model for lipid biosynthesis in eukaryotic algae.</title>
        <authorList>
            <person name="Hulatt C.J."/>
            <person name="Posewitz M.C."/>
        </authorList>
    </citation>
    <scope>NUCLEOTIDE SEQUENCE</scope>
    <source>
        <strain evidence="10">NIVA-4/92</strain>
    </source>
</reference>
<feature type="region of interest" description="Disordered" evidence="8">
    <location>
        <begin position="389"/>
        <end position="431"/>
    </location>
</feature>
<dbReference type="GO" id="GO:0035556">
    <property type="term" value="P:intracellular signal transduction"/>
    <property type="evidence" value="ECO:0007669"/>
    <property type="project" value="TreeGrafter"/>
</dbReference>
<dbReference type="CDD" id="cd14003">
    <property type="entry name" value="STKc_AMPK-like"/>
    <property type="match status" value="1"/>
</dbReference>
<dbReference type="GO" id="GO:0005524">
    <property type="term" value="F:ATP binding"/>
    <property type="evidence" value="ECO:0007669"/>
    <property type="project" value="UniProtKB-UniRule"/>
</dbReference>
<dbReference type="PANTHER" id="PTHR24346">
    <property type="entry name" value="MAP/MICROTUBULE AFFINITY-REGULATING KINASE"/>
    <property type="match status" value="1"/>
</dbReference>
<dbReference type="InterPro" id="IPR000719">
    <property type="entry name" value="Prot_kinase_dom"/>
</dbReference>
<evidence type="ECO:0000256" key="3">
    <source>
        <dbReference type="ARBA" id="ARBA00022741"/>
    </source>
</evidence>
<name>A0A8J5XWB0_DIALT</name>
<dbReference type="FunFam" id="3.30.200.20:FF:000003">
    <property type="entry name" value="Non-specific serine/threonine protein kinase"/>
    <property type="match status" value="1"/>
</dbReference>
<dbReference type="GO" id="GO:0004674">
    <property type="term" value="F:protein serine/threonine kinase activity"/>
    <property type="evidence" value="ECO:0007669"/>
    <property type="project" value="UniProtKB-KW"/>
</dbReference>
<protein>
    <recommendedName>
        <fullName evidence="9">Protein kinase domain-containing protein</fullName>
    </recommendedName>
</protein>